<evidence type="ECO:0000256" key="1">
    <source>
        <dbReference type="ARBA" id="ARBA00002190"/>
    </source>
</evidence>
<keyword evidence="4 6" id="KW-0238">DNA-binding</keyword>
<dbReference type="Pfam" id="PF00872">
    <property type="entry name" value="Transposase_mut"/>
    <property type="match status" value="1"/>
</dbReference>
<dbReference type="Proteomes" id="UP000231259">
    <property type="component" value="Unassembled WGS sequence"/>
</dbReference>
<dbReference type="GO" id="GO:0006313">
    <property type="term" value="P:DNA transposition"/>
    <property type="evidence" value="ECO:0007669"/>
    <property type="project" value="UniProtKB-UniRule"/>
</dbReference>
<protein>
    <recommendedName>
        <fullName evidence="6">Mutator family transposase</fullName>
    </recommendedName>
</protein>
<organism evidence="7 8">
    <name type="scientific">Puniceibacterium antarcticum</name>
    <dbReference type="NCBI Taxonomy" id="1206336"/>
    <lineage>
        <taxon>Bacteria</taxon>
        <taxon>Pseudomonadati</taxon>
        <taxon>Pseudomonadota</taxon>
        <taxon>Alphaproteobacteria</taxon>
        <taxon>Rhodobacterales</taxon>
        <taxon>Paracoccaceae</taxon>
        <taxon>Puniceibacterium</taxon>
    </lineage>
</organism>
<keyword evidence="6" id="KW-0814">Transposable element</keyword>
<accession>A0A2G8R6I4</accession>
<keyword evidence="5 6" id="KW-0233">DNA recombination</keyword>
<evidence type="ECO:0000256" key="6">
    <source>
        <dbReference type="RuleBase" id="RU365089"/>
    </source>
</evidence>
<dbReference type="AlphaFoldDB" id="A0A2G8R6I4"/>
<evidence type="ECO:0000313" key="7">
    <source>
        <dbReference type="EMBL" id="PIL17176.1"/>
    </source>
</evidence>
<dbReference type="InterPro" id="IPR001207">
    <property type="entry name" value="Transposase_mutator"/>
</dbReference>
<evidence type="ECO:0000256" key="2">
    <source>
        <dbReference type="ARBA" id="ARBA00010961"/>
    </source>
</evidence>
<keyword evidence="8" id="KW-1185">Reference proteome</keyword>
<dbReference type="PANTHER" id="PTHR33217:SF5">
    <property type="entry name" value="MUTATOR FAMILY TRANSPOSASE"/>
    <property type="match status" value="1"/>
</dbReference>
<evidence type="ECO:0000256" key="5">
    <source>
        <dbReference type="ARBA" id="ARBA00023172"/>
    </source>
</evidence>
<evidence type="ECO:0000313" key="8">
    <source>
        <dbReference type="Proteomes" id="UP000231259"/>
    </source>
</evidence>
<evidence type="ECO:0000256" key="3">
    <source>
        <dbReference type="ARBA" id="ARBA00022578"/>
    </source>
</evidence>
<sequence>MNFCAWKDRKVVAADLRLIYGSAAADLASAEPDAFEEKWAEKYPSNAPVWRRGLQKAIPFFALDPAIRKIIDTTDAVERLDHLIRKSIKTLEINRHVRDPV</sequence>
<dbReference type="GO" id="GO:0003677">
    <property type="term" value="F:DNA binding"/>
    <property type="evidence" value="ECO:0007669"/>
    <property type="project" value="UniProtKB-UniRule"/>
</dbReference>
<dbReference type="PANTHER" id="PTHR33217">
    <property type="entry name" value="TRANSPOSASE FOR INSERTION SEQUENCE ELEMENT IS1081"/>
    <property type="match status" value="1"/>
</dbReference>
<dbReference type="EMBL" id="AWWI01000170">
    <property type="protein sequence ID" value="PIL17176.1"/>
    <property type="molecule type" value="Genomic_DNA"/>
</dbReference>
<gene>
    <name evidence="7" type="ORF">P775_24945</name>
</gene>
<comment type="similarity">
    <text evidence="2 6">Belongs to the transposase mutator family.</text>
</comment>
<dbReference type="GO" id="GO:0004803">
    <property type="term" value="F:transposase activity"/>
    <property type="evidence" value="ECO:0007669"/>
    <property type="project" value="UniProtKB-UniRule"/>
</dbReference>
<name>A0A2G8R6I4_9RHOB</name>
<comment type="function">
    <text evidence="1 6">Required for the transposition of the insertion element.</text>
</comment>
<proteinExistence type="inferred from homology"/>
<reference evidence="7 8" key="1">
    <citation type="submission" date="2013-09" db="EMBL/GenBank/DDBJ databases">
        <title>Genome sequencing of Phaeobacter antarcticus sp. nov. SM1211.</title>
        <authorList>
            <person name="Zhang X.-Y."/>
            <person name="Liu C."/>
            <person name="Chen X.-L."/>
            <person name="Xie B.-B."/>
            <person name="Qin Q.-L."/>
            <person name="Rong J.-C."/>
            <person name="Zhang Y.-Z."/>
        </authorList>
    </citation>
    <scope>NUCLEOTIDE SEQUENCE [LARGE SCALE GENOMIC DNA]</scope>
    <source>
        <strain evidence="7 8">SM1211</strain>
    </source>
</reference>
<comment type="caution">
    <text evidence="7">The sequence shown here is derived from an EMBL/GenBank/DDBJ whole genome shotgun (WGS) entry which is preliminary data.</text>
</comment>
<evidence type="ECO:0000256" key="4">
    <source>
        <dbReference type="ARBA" id="ARBA00023125"/>
    </source>
</evidence>
<keyword evidence="3 6" id="KW-0815">Transposition</keyword>